<accession>A0A9P7GK74</accession>
<organism evidence="2 3">
    <name type="scientific">Asterophora parasitica</name>
    <dbReference type="NCBI Taxonomy" id="117018"/>
    <lineage>
        <taxon>Eukaryota</taxon>
        <taxon>Fungi</taxon>
        <taxon>Dikarya</taxon>
        <taxon>Basidiomycota</taxon>
        <taxon>Agaricomycotina</taxon>
        <taxon>Agaricomycetes</taxon>
        <taxon>Agaricomycetidae</taxon>
        <taxon>Agaricales</taxon>
        <taxon>Tricholomatineae</taxon>
        <taxon>Lyophyllaceae</taxon>
        <taxon>Asterophora</taxon>
    </lineage>
</organism>
<evidence type="ECO:0000313" key="3">
    <source>
        <dbReference type="Proteomes" id="UP000775547"/>
    </source>
</evidence>
<name>A0A9P7GK74_9AGAR</name>
<dbReference type="AlphaFoldDB" id="A0A9P7GK74"/>
<dbReference type="InterPro" id="IPR008862">
    <property type="entry name" value="Tcp11"/>
</dbReference>
<dbReference type="GO" id="GO:0007165">
    <property type="term" value="P:signal transduction"/>
    <property type="evidence" value="ECO:0007669"/>
    <property type="project" value="TreeGrafter"/>
</dbReference>
<dbReference type="OrthoDB" id="276323at2759"/>
<dbReference type="Pfam" id="PF05794">
    <property type="entry name" value="Tcp11"/>
    <property type="match status" value="1"/>
</dbReference>
<dbReference type="PANTHER" id="PTHR12832:SF11">
    <property type="entry name" value="LD23868P"/>
    <property type="match status" value="1"/>
</dbReference>
<evidence type="ECO:0000313" key="2">
    <source>
        <dbReference type="EMBL" id="KAG5648507.1"/>
    </source>
</evidence>
<comment type="similarity">
    <text evidence="1">Belongs to the TCP11 family.</text>
</comment>
<protein>
    <submittedName>
        <fullName evidence="2">Uncharacterized protein</fullName>
    </submittedName>
</protein>
<sequence>MALPPELLQQAYFLHVLATDPAKLIPPGKSLLSLMARAPEPPPPSALHARVEQAVHNAFWDEALQALSSPAPNVQLPRLKLLYSDLRDALQPLFPPDHTILLTLAAPLPPTSSPLHSTIALLQEILAALRKRCAPARDPDIDALLHHLASPPHPQHDQQENPLARLLVNTLRALITLADTLKRDLTDTLLGAMSEPQLTAVIRQQARARERELVQSPALWGQPDSDPVETLSTAWTEWVGGDDTVWTPRLLTALASPAPVTCHPHDDHPNPLPPQFFFLRPALLYLQNYAQALVVAAALKALVRLPPPLPGADAPDFVPRLWTLLKAEIDRDEYPIHFTYPDGTADAEDPSAHSTKLVNLADEVIRARRLFSSPVDEDQERELRSAVERTLQLSDPVFKLLQGRLVRAIGERVREMLKEGGEGGVRVPESMRTGRGAVAAALMNGAAAAPSNASVLPPIKGFEDEVLMRGIEEVVTNLVERVEWVESVWGDTIRSSEKPL</sequence>
<reference evidence="2" key="2">
    <citation type="submission" date="2021-10" db="EMBL/GenBank/DDBJ databases">
        <title>Phylogenomics reveals ancestral predisposition of the termite-cultivated fungus Termitomyces towards a domesticated lifestyle.</title>
        <authorList>
            <person name="Auxier B."/>
            <person name="Grum-Grzhimaylo A."/>
            <person name="Cardenas M.E."/>
            <person name="Lodge J.D."/>
            <person name="Laessoe T."/>
            <person name="Pedersen O."/>
            <person name="Smith M.E."/>
            <person name="Kuyper T.W."/>
            <person name="Franco-Molano E.A."/>
            <person name="Baroni T.J."/>
            <person name="Aanen D.K."/>
        </authorList>
    </citation>
    <scope>NUCLEOTIDE SEQUENCE</scope>
    <source>
        <strain evidence="2">AP01</strain>
        <tissue evidence="2">Mycelium</tissue>
    </source>
</reference>
<dbReference type="EMBL" id="JABCKV010000002">
    <property type="protein sequence ID" value="KAG5648507.1"/>
    <property type="molecule type" value="Genomic_DNA"/>
</dbReference>
<dbReference type="PANTHER" id="PTHR12832">
    <property type="entry name" value="TESTIS-SPECIFIC PROTEIN PBS13 T-COMPLEX 11"/>
    <property type="match status" value="1"/>
</dbReference>
<evidence type="ECO:0000256" key="1">
    <source>
        <dbReference type="ARBA" id="ARBA00010954"/>
    </source>
</evidence>
<keyword evidence="3" id="KW-1185">Reference proteome</keyword>
<gene>
    <name evidence="2" type="ORF">DXG03_003118</name>
</gene>
<dbReference type="Proteomes" id="UP000775547">
    <property type="component" value="Unassembled WGS sequence"/>
</dbReference>
<comment type="caution">
    <text evidence="2">The sequence shown here is derived from an EMBL/GenBank/DDBJ whole genome shotgun (WGS) entry which is preliminary data.</text>
</comment>
<reference evidence="2" key="1">
    <citation type="submission" date="2020-07" db="EMBL/GenBank/DDBJ databases">
        <authorList>
            <person name="Nieuwenhuis M."/>
            <person name="Van De Peppel L.J.J."/>
        </authorList>
    </citation>
    <scope>NUCLEOTIDE SEQUENCE</scope>
    <source>
        <strain evidence="2">AP01</strain>
        <tissue evidence="2">Mycelium</tissue>
    </source>
</reference>
<proteinExistence type="inferred from homology"/>